<gene>
    <name evidence="3" type="ORF">DYB32_010779</name>
</gene>
<dbReference type="InterPro" id="IPR010987">
    <property type="entry name" value="Glutathione-S-Trfase_C-like"/>
</dbReference>
<dbReference type="PANTHER" id="PTHR43968:SF6">
    <property type="entry name" value="GLUTATHIONE S-TRANSFERASE OMEGA"/>
    <property type="match status" value="1"/>
</dbReference>
<accession>A0A418AF46</accession>
<organism evidence="3 4">
    <name type="scientific">Aphanomyces invadans</name>
    <dbReference type="NCBI Taxonomy" id="157072"/>
    <lineage>
        <taxon>Eukaryota</taxon>
        <taxon>Sar</taxon>
        <taxon>Stramenopiles</taxon>
        <taxon>Oomycota</taxon>
        <taxon>Saprolegniomycetes</taxon>
        <taxon>Saprolegniales</taxon>
        <taxon>Verrucalvaceae</taxon>
        <taxon>Aphanomyces</taxon>
    </lineage>
</organism>
<evidence type="ECO:0000259" key="1">
    <source>
        <dbReference type="PROSITE" id="PS50404"/>
    </source>
</evidence>
<dbReference type="Proteomes" id="UP000285060">
    <property type="component" value="Unassembled WGS sequence"/>
</dbReference>
<dbReference type="SFLD" id="SFLDS00019">
    <property type="entry name" value="Glutathione_Transferase_(cytos"/>
    <property type="match status" value="1"/>
</dbReference>
<dbReference type="VEuPathDB" id="FungiDB:H310_14847"/>
<reference evidence="3 4" key="1">
    <citation type="submission" date="2018-08" db="EMBL/GenBank/DDBJ databases">
        <title>Aphanomyces genome sequencing and annotation.</title>
        <authorList>
            <person name="Minardi D."/>
            <person name="Oidtmann B."/>
            <person name="Van Der Giezen M."/>
            <person name="Studholme D.J."/>
        </authorList>
    </citation>
    <scope>NUCLEOTIDE SEQUENCE [LARGE SCALE GENOMIC DNA]</scope>
    <source>
        <strain evidence="3 4">NJM0002</strain>
    </source>
</reference>
<keyword evidence="4" id="KW-1185">Reference proteome</keyword>
<evidence type="ECO:0008006" key="5">
    <source>
        <dbReference type="Google" id="ProtNLM"/>
    </source>
</evidence>
<dbReference type="GO" id="GO:0005737">
    <property type="term" value="C:cytoplasm"/>
    <property type="evidence" value="ECO:0007669"/>
    <property type="project" value="TreeGrafter"/>
</dbReference>
<evidence type="ECO:0000313" key="4">
    <source>
        <dbReference type="Proteomes" id="UP000285060"/>
    </source>
</evidence>
<dbReference type="PROSITE" id="PS51354">
    <property type="entry name" value="GLUTAREDOXIN_2"/>
    <property type="match status" value="1"/>
</dbReference>
<dbReference type="SUPFAM" id="SSF47616">
    <property type="entry name" value="GST C-terminal domain-like"/>
    <property type="match status" value="1"/>
</dbReference>
<sequence>KQVQATMPDFVPSYPSVDYASMSAEKLAAYHDPSKDGTVYLFNNIVCPFGHRALWTAVEINAPFHVVEVSLKSKPASYSEMFNRYGTVPYLLDNGFAVYESAIIAQYLDFKFNNGELHRSNDPQAASLVQLAVAKFEAKPFYVFLRTGDAKAEAEVREILAELETIYTNHAKAYRDQGPYLLGANLSSAEINLVPFFFRFDVLLTHYHKVDVFTDIPHLKAALAAAVGRPAFQQTVREPQYYIDAYSTYVNPAPPVDS</sequence>
<dbReference type="InterPro" id="IPR040079">
    <property type="entry name" value="Glutathione_S-Trfase"/>
</dbReference>
<feature type="non-terminal residue" evidence="3">
    <location>
        <position position="1"/>
    </location>
</feature>
<comment type="caution">
    <text evidence="3">The sequence shown here is derived from an EMBL/GenBank/DDBJ whole genome shotgun (WGS) entry which is preliminary data.</text>
</comment>
<dbReference type="CDD" id="cd00570">
    <property type="entry name" value="GST_N_family"/>
    <property type="match status" value="1"/>
</dbReference>
<evidence type="ECO:0000259" key="2">
    <source>
        <dbReference type="PROSITE" id="PS50405"/>
    </source>
</evidence>
<dbReference type="InterPro" id="IPR004045">
    <property type="entry name" value="Glutathione_S-Trfase_N"/>
</dbReference>
<dbReference type="PROSITE" id="PS50404">
    <property type="entry name" value="GST_NTER"/>
    <property type="match status" value="1"/>
</dbReference>
<dbReference type="InterPro" id="IPR036249">
    <property type="entry name" value="Thioredoxin-like_sf"/>
</dbReference>
<dbReference type="PANTHER" id="PTHR43968">
    <property type="match status" value="1"/>
</dbReference>
<dbReference type="InterPro" id="IPR050983">
    <property type="entry name" value="GST_Omega/HSP26"/>
</dbReference>
<dbReference type="AlphaFoldDB" id="A0A418AF46"/>
<dbReference type="SUPFAM" id="SSF52833">
    <property type="entry name" value="Thioredoxin-like"/>
    <property type="match status" value="1"/>
</dbReference>
<dbReference type="EMBL" id="QUSY01004032">
    <property type="protein sequence ID" value="RHY15205.1"/>
    <property type="molecule type" value="Genomic_DNA"/>
</dbReference>
<dbReference type="PROSITE" id="PS50405">
    <property type="entry name" value="GST_CTER"/>
    <property type="match status" value="1"/>
</dbReference>
<proteinExistence type="predicted"/>
<dbReference type="InterPro" id="IPR036282">
    <property type="entry name" value="Glutathione-S-Trfase_C_sf"/>
</dbReference>
<protein>
    <recommendedName>
        <fullName evidence="5">GST N-terminal domain-containing protein</fullName>
    </recommendedName>
</protein>
<dbReference type="Gene3D" id="3.40.30.10">
    <property type="entry name" value="Glutaredoxin"/>
    <property type="match status" value="1"/>
</dbReference>
<feature type="domain" description="GST C-terminal" evidence="2">
    <location>
        <begin position="97"/>
        <end position="256"/>
    </location>
</feature>
<feature type="domain" description="GST N-terminal" evidence="1">
    <location>
        <begin position="37"/>
        <end position="116"/>
    </location>
</feature>
<dbReference type="Gene3D" id="1.20.1050.10">
    <property type="match status" value="1"/>
</dbReference>
<evidence type="ECO:0000313" key="3">
    <source>
        <dbReference type="EMBL" id="RHY15205.1"/>
    </source>
</evidence>
<dbReference type="InterPro" id="IPR041695">
    <property type="entry name" value="GST_C_5"/>
</dbReference>
<dbReference type="Pfam" id="PF13409">
    <property type="entry name" value="GST_N_2"/>
    <property type="match status" value="1"/>
</dbReference>
<dbReference type="Pfam" id="PF16865">
    <property type="entry name" value="GST_C_5"/>
    <property type="match status" value="1"/>
</dbReference>
<dbReference type="SFLD" id="SFLDG00358">
    <property type="entry name" value="Main_(cytGST)"/>
    <property type="match status" value="1"/>
</dbReference>
<name>A0A418AF46_9STRA</name>